<dbReference type="EMBL" id="LXQA010456677">
    <property type="protein sequence ID" value="MCI53028.1"/>
    <property type="molecule type" value="Genomic_DNA"/>
</dbReference>
<feature type="region of interest" description="Disordered" evidence="1">
    <location>
        <begin position="1"/>
        <end position="44"/>
    </location>
</feature>
<accession>A0A392SVZ2</accession>
<proteinExistence type="predicted"/>
<dbReference type="AlphaFoldDB" id="A0A392SVZ2"/>
<sequence>YSKNTTSTPMAEEPDNGGESADGMNQFEDGTHPQQQPPQFHQHS</sequence>
<dbReference type="Proteomes" id="UP000265520">
    <property type="component" value="Unassembled WGS sequence"/>
</dbReference>
<feature type="non-terminal residue" evidence="2">
    <location>
        <position position="1"/>
    </location>
</feature>
<protein>
    <submittedName>
        <fullName evidence="2">Uncharacterized protein</fullName>
    </submittedName>
</protein>
<feature type="non-terminal residue" evidence="2">
    <location>
        <position position="44"/>
    </location>
</feature>
<keyword evidence="3" id="KW-1185">Reference proteome</keyword>
<name>A0A392SVZ2_9FABA</name>
<comment type="caution">
    <text evidence="2">The sequence shown here is derived from an EMBL/GenBank/DDBJ whole genome shotgun (WGS) entry which is preliminary data.</text>
</comment>
<evidence type="ECO:0000256" key="1">
    <source>
        <dbReference type="SAM" id="MobiDB-lite"/>
    </source>
</evidence>
<evidence type="ECO:0000313" key="2">
    <source>
        <dbReference type="EMBL" id="MCI53028.1"/>
    </source>
</evidence>
<organism evidence="2 3">
    <name type="scientific">Trifolium medium</name>
    <dbReference type="NCBI Taxonomy" id="97028"/>
    <lineage>
        <taxon>Eukaryota</taxon>
        <taxon>Viridiplantae</taxon>
        <taxon>Streptophyta</taxon>
        <taxon>Embryophyta</taxon>
        <taxon>Tracheophyta</taxon>
        <taxon>Spermatophyta</taxon>
        <taxon>Magnoliopsida</taxon>
        <taxon>eudicotyledons</taxon>
        <taxon>Gunneridae</taxon>
        <taxon>Pentapetalae</taxon>
        <taxon>rosids</taxon>
        <taxon>fabids</taxon>
        <taxon>Fabales</taxon>
        <taxon>Fabaceae</taxon>
        <taxon>Papilionoideae</taxon>
        <taxon>50 kb inversion clade</taxon>
        <taxon>NPAAA clade</taxon>
        <taxon>Hologalegina</taxon>
        <taxon>IRL clade</taxon>
        <taxon>Trifolieae</taxon>
        <taxon>Trifolium</taxon>
    </lineage>
</organism>
<reference evidence="2 3" key="1">
    <citation type="journal article" date="2018" name="Front. Plant Sci.">
        <title>Red Clover (Trifolium pratense) and Zigzag Clover (T. medium) - A Picture of Genomic Similarities and Differences.</title>
        <authorList>
            <person name="Dluhosova J."/>
            <person name="Istvanek J."/>
            <person name="Nedelnik J."/>
            <person name="Repkova J."/>
        </authorList>
    </citation>
    <scope>NUCLEOTIDE SEQUENCE [LARGE SCALE GENOMIC DNA]</scope>
    <source>
        <strain evidence="3">cv. 10/8</strain>
        <tissue evidence="2">Leaf</tissue>
    </source>
</reference>
<feature type="compositionally biased region" description="Low complexity" evidence="1">
    <location>
        <begin position="32"/>
        <end position="44"/>
    </location>
</feature>
<evidence type="ECO:0000313" key="3">
    <source>
        <dbReference type="Proteomes" id="UP000265520"/>
    </source>
</evidence>